<organism evidence="1 2">
    <name type="scientific">Chitinophaga hostae</name>
    <dbReference type="NCBI Taxonomy" id="2831022"/>
    <lineage>
        <taxon>Bacteria</taxon>
        <taxon>Pseudomonadati</taxon>
        <taxon>Bacteroidota</taxon>
        <taxon>Chitinophagia</taxon>
        <taxon>Chitinophagales</taxon>
        <taxon>Chitinophagaceae</taxon>
        <taxon>Chitinophaga</taxon>
    </lineage>
</organism>
<sequence length="1149" mass="124735">MSTLAFSNTQSGNSSLYTTPDDNGWCAFVLASGTSSGKDTLSLSDTAAIKGYYLFAGNAPAIPADTLVQNIWNYISFISSETPDNAILWLQSPNDALSSANVTALLLTQYNQGFAVMQQMNFSFGNNYASLYIGSTNTYFSVDGDHDRLLLTFNDPSQVSFQANTVASSTVTQPLPLVLPFSGIGRGCMRLVIGFNLARDFTAVAYDLSIKYFYNSTVDGSLCTIRYQLVPDGLLNYFLLCQASINPVDMMNIHKTGTYFALLGQTLYSDTQVNTTNATLFNTYYTADYGYPLQMKPVVNLSSINGSDNYPGPGSAMLVFSYRDAADTLPWYLIPSGNFTLVLDSEYAPYLDSNKQMRFMNGLAGTESVSITPDVNGSTGDLLCFTPKQSAYADRFPLAGSPNLDENGTVVPLLNNSYQTAWATLQQGSSSNAAVIYHAQPVGASLFAADQDVFTDKEVLGSLVPNAGTLSQAIVFPMTSYGAVTSSNVLTDLQQYELQIISPQRKNVIGVSQQQQLIQARSATQNAAADIVPGTSPQGFYVEADKTSGIWKLLQLASNQYLQSDGNMSPLYKLFFSDLGHTLQSAFQTNQLFNVISFNPTVEGNPVLGSFSNEMYMDGWPFILDVPQQNVYGQFNNVLIFKFRNGALTDHISNPQGWTMADQFNMTDNNGLELLSAWIQQYVQTGIDNYLVNKDNDYYKFYTSATDPQWQGVLALAIKVDVQHFPAALQGLLAGIDLQRFNAHHFGIDMSVVHNDKGALSMLPVSALFGLIDYEDQVFASLGQSVERYKKEAMINTNVDYDFKVLNLKVLFSNAKVVNFNSNIALTINRLFGEKTKADNRDNLVILRGACENHNGVPAYTFVSADDNLIFLDSAIIQDVEIQKASFSTTVPQTGGQGIVQSVFSCWGFINFNKLSDFDILSFGSEVNAPPGSAGIACAGLNLDMDFPLETPSTRTFRFDISHLSTDIGQSTARNDSLYRHFPLQLTGMTTGAKNNTPASQGFLNVTQWINQPQEGISGDWYGLVFTLNMGTLGALASAAGFNTTFLAAWNVGGSGTAAALKLPGVNPQAPFFSLQGVLKLDIGSVSLSLADGSGPGKAAYLMKINNIAVKLLSLSFPPGGNIGFFLFGNPDQGAPPESLGWYAAYVKK</sequence>
<evidence type="ECO:0000313" key="2">
    <source>
        <dbReference type="Proteomes" id="UP000676386"/>
    </source>
</evidence>
<dbReference type="RefSeq" id="WP_211973375.1">
    <property type="nucleotide sequence ID" value="NZ_CBFHAM010000007.1"/>
</dbReference>
<proteinExistence type="predicted"/>
<protein>
    <submittedName>
        <fullName evidence="1">Uncharacterized protein</fullName>
    </submittedName>
</protein>
<evidence type="ECO:0000313" key="1">
    <source>
        <dbReference type="EMBL" id="MBS0028272.1"/>
    </source>
</evidence>
<keyword evidence="2" id="KW-1185">Reference proteome</keyword>
<gene>
    <name evidence="1" type="ORF">KE626_13220</name>
</gene>
<dbReference type="Proteomes" id="UP000676386">
    <property type="component" value="Unassembled WGS sequence"/>
</dbReference>
<comment type="caution">
    <text evidence="1">The sequence shown here is derived from an EMBL/GenBank/DDBJ whole genome shotgun (WGS) entry which is preliminary data.</text>
</comment>
<dbReference type="EMBL" id="JAGTXB010000005">
    <property type="protein sequence ID" value="MBS0028272.1"/>
    <property type="molecule type" value="Genomic_DNA"/>
</dbReference>
<accession>A0ABS5J1F5</accession>
<name>A0ABS5J1F5_9BACT</name>
<reference evidence="1 2" key="1">
    <citation type="submission" date="2021-04" db="EMBL/GenBank/DDBJ databases">
        <title>Chitinophaga sp. nov., isolated from the rhizosphere soil.</title>
        <authorList>
            <person name="He S."/>
        </authorList>
    </citation>
    <scope>NUCLEOTIDE SEQUENCE [LARGE SCALE GENOMIC DNA]</scope>
    <source>
        <strain evidence="1 2">2R12</strain>
    </source>
</reference>